<evidence type="ECO:0000313" key="1">
    <source>
        <dbReference type="EMBL" id="NKZ15533.1"/>
    </source>
</evidence>
<dbReference type="EMBL" id="JAAXPJ010000020">
    <property type="protein sequence ID" value="NKZ15533.1"/>
    <property type="molecule type" value="Genomic_DNA"/>
</dbReference>
<sequence>MPLLVLCALAIAAGLAGRAWRHRGEKFVKAHVTVETHPGAPVPFDVRPADNSDRDHVLSVVPSETSRSTTVEEIRS</sequence>
<organism evidence="1 2">
    <name type="scientific">Mycolicibacterium septicum DSM 44393</name>
    <dbReference type="NCBI Taxonomy" id="1341646"/>
    <lineage>
        <taxon>Bacteria</taxon>
        <taxon>Bacillati</taxon>
        <taxon>Actinomycetota</taxon>
        <taxon>Actinomycetes</taxon>
        <taxon>Mycobacteriales</taxon>
        <taxon>Mycobacteriaceae</taxon>
        <taxon>Mycolicibacterium</taxon>
    </lineage>
</organism>
<dbReference type="RefSeq" id="WP_044515918.1">
    <property type="nucleotide sequence ID" value="NZ_HG322951.1"/>
</dbReference>
<accession>A0A7X6RZD4</accession>
<comment type="caution">
    <text evidence="1">The sequence shown here is derived from an EMBL/GenBank/DDBJ whole genome shotgun (WGS) entry which is preliminary data.</text>
</comment>
<gene>
    <name evidence="1" type="ORF">HGA11_31645</name>
</gene>
<proteinExistence type="predicted"/>
<name>A0A7X6RZD4_9MYCO</name>
<evidence type="ECO:0000313" key="2">
    <source>
        <dbReference type="Proteomes" id="UP000518188"/>
    </source>
</evidence>
<protein>
    <submittedName>
        <fullName evidence="1">Uncharacterized protein</fullName>
    </submittedName>
</protein>
<reference evidence="1 2" key="1">
    <citation type="submission" date="2020-04" db="EMBL/GenBank/DDBJ databases">
        <title>MicrobeNet Type strains.</title>
        <authorList>
            <person name="Nicholson A.C."/>
        </authorList>
    </citation>
    <scope>NUCLEOTIDE SEQUENCE [LARGE SCALE GENOMIC DNA]</scope>
    <source>
        <strain evidence="1 2">ATCC 700731</strain>
    </source>
</reference>
<dbReference type="Proteomes" id="UP000518188">
    <property type="component" value="Unassembled WGS sequence"/>
</dbReference>
<dbReference type="AlphaFoldDB" id="A0A7X6RZD4"/>